<proteinExistence type="predicted"/>
<evidence type="ECO:0000256" key="1">
    <source>
        <dbReference type="SAM" id="MobiDB-lite"/>
    </source>
</evidence>
<organism evidence="2 3">
    <name type="scientific">Gluconobacter oxydans NBRC 3293</name>
    <dbReference type="NCBI Taxonomy" id="1315969"/>
    <lineage>
        <taxon>Bacteria</taxon>
        <taxon>Pseudomonadati</taxon>
        <taxon>Pseudomonadota</taxon>
        <taxon>Alphaproteobacteria</taxon>
        <taxon>Acetobacterales</taxon>
        <taxon>Acetobacteraceae</taxon>
        <taxon>Gluconobacter</taxon>
    </lineage>
</organism>
<dbReference type="Proteomes" id="UP000484858">
    <property type="component" value="Unassembled WGS sequence"/>
</dbReference>
<name>A0A829WNM0_GLUOY</name>
<dbReference type="AlphaFoldDB" id="A0A829WNM0"/>
<evidence type="ECO:0000313" key="3">
    <source>
        <dbReference type="Proteomes" id="UP000484858"/>
    </source>
</evidence>
<protein>
    <submittedName>
        <fullName evidence="2">Uncharacterized protein</fullName>
    </submittedName>
</protein>
<gene>
    <name evidence="2" type="ORF">NBRC3293_1282</name>
</gene>
<feature type="compositionally biased region" description="Basic and acidic residues" evidence="1">
    <location>
        <begin position="140"/>
        <end position="149"/>
    </location>
</feature>
<comment type="caution">
    <text evidence="2">The sequence shown here is derived from an EMBL/GenBank/DDBJ whole genome shotgun (WGS) entry which is preliminary data.</text>
</comment>
<reference evidence="2 3" key="1">
    <citation type="submission" date="2013-04" db="EMBL/GenBank/DDBJ databases">
        <title>Gluconobacter oxydans NBRC 3293 whole genome sequence.</title>
        <authorList>
            <person name="Matsutani M."/>
            <person name="Yakushi T."/>
            <person name="Matsushita K."/>
        </authorList>
    </citation>
    <scope>NUCLEOTIDE SEQUENCE [LARGE SCALE GENOMIC DNA]</scope>
    <source>
        <strain evidence="2 3">NBRC 3293</strain>
    </source>
</reference>
<dbReference type="EMBL" id="BARJ01000007">
    <property type="protein sequence ID" value="GEM16785.1"/>
    <property type="molecule type" value="Genomic_DNA"/>
</dbReference>
<sequence length="149" mass="17675">MDPLSPEFLQEGRAEARKIYGDWQREKALAALAERWCQDWGQSWQAYARAVRGLVPGQAVAEQVKRSLSDCVRTLQHDGPLRQRIFRDWERLDPVREGEASRALYAALSAHEQSVLDRLRQQHRMRDEGRRRQAQRRRPYQPERDRTPW</sequence>
<evidence type="ECO:0000313" key="2">
    <source>
        <dbReference type="EMBL" id="GEM16785.1"/>
    </source>
</evidence>
<feature type="region of interest" description="Disordered" evidence="1">
    <location>
        <begin position="118"/>
        <end position="149"/>
    </location>
</feature>
<feature type="compositionally biased region" description="Basic and acidic residues" evidence="1">
    <location>
        <begin position="118"/>
        <end position="131"/>
    </location>
</feature>
<accession>A0A829WNM0</accession>
<dbReference type="RefSeq" id="WP_172492565.1">
    <property type="nucleotide sequence ID" value="NZ_BARJ01000007.1"/>
</dbReference>